<dbReference type="GO" id="GO:0005524">
    <property type="term" value="F:ATP binding"/>
    <property type="evidence" value="ECO:0007669"/>
    <property type="project" value="UniProtKB-KW"/>
</dbReference>
<dbReference type="GO" id="GO:0003688">
    <property type="term" value="F:DNA replication origin binding"/>
    <property type="evidence" value="ECO:0007669"/>
    <property type="project" value="InterPro"/>
</dbReference>
<dbReference type="SUPFAM" id="SSF52540">
    <property type="entry name" value="P-loop containing nucleoside triphosphate hydrolases"/>
    <property type="match status" value="1"/>
</dbReference>
<evidence type="ECO:0000259" key="9">
    <source>
        <dbReference type="SMART" id="SM00382"/>
    </source>
</evidence>
<dbReference type="PANTHER" id="PTHR30050:SF2">
    <property type="entry name" value="CHROMOSOMAL REPLICATION INITIATOR PROTEIN DNAA"/>
    <property type="match status" value="1"/>
</dbReference>
<feature type="region of interest" description="Disordered" evidence="8">
    <location>
        <begin position="83"/>
        <end position="104"/>
    </location>
</feature>
<dbReference type="GO" id="GO:0006270">
    <property type="term" value="P:DNA replication initiation"/>
    <property type="evidence" value="ECO:0007669"/>
    <property type="project" value="InterPro"/>
</dbReference>
<dbReference type="Gene3D" id="3.40.50.300">
    <property type="entry name" value="P-loop containing nucleotide triphosphate hydrolases"/>
    <property type="match status" value="1"/>
</dbReference>
<evidence type="ECO:0000256" key="7">
    <source>
        <dbReference type="ARBA" id="ARBA00023125"/>
    </source>
</evidence>
<gene>
    <name evidence="10" type="ORF">METZ01_LOCUS169199</name>
</gene>
<dbReference type="Gene3D" id="3.30.300.180">
    <property type="match status" value="1"/>
</dbReference>
<dbReference type="GO" id="GO:0005886">
    <property type="term" value="C:plasma membrane"/>
    <property type="evidence" value="ECO:0007669"/>
    <property type="project" value="TreeGrafter"/>
</dbReference>
<dbReference type="PRINTS" id="PR00051">
    <property type="entry name" value="DNAA"/>
</dbReference>
<dbReference type="NCBIfam" id="TIGR00362">
    <property type="entry name" value="DnaA"/>
    <property type="match status" value="1"/>
</dbReference>
<evidence type="ECO:0000256" key="3">
    <source>
        <dbReference type="ARBA" id="ARBA00022705"/>
    </source>
</evidence>
<dbReference type="Pfam" id="PF00308">
    <property type="entry name" value="Bac_DnaA"/>
    <property type="match status" value="1"/>
</dbReference>
<dbReference type="InterPro" id="IPR027417">
    <property type="entry name" value="P-loop_NTPase"/>
</dbReference>
<dbReference type="GO" id="GO:0008289">
    <property type="term" value="F:lipid binding"/>
    <property type="evidence" value="ECO:0007669"/>
    <property type="project" value="UniProtKB-KW"/>
</dbReference>
<evidence type="ECO:0000256" key="8">
    <source>
        <dbReference type="SAM" id="MobiDB-lite"/>
    </source>
</evidence>
<feature type="domain" description="AAA+ ATPase" evidence="9">
    <location>
        <begin position="138"/>
        <end position="329"/>
    </location>
</feature>
<evidence type="ECO:0000256" key="1">
    <source>
        <dbReference type="ARBA" id="ARBA00006583"/>
    </source>
</evidence>
<keyword evidence="3" id="KW-0235">DNA replication</keyword>
<dbReference type="CDD" id="cd00009">
    <property type="entry name" value="AAA"/>
    <property type="match status" value="1"/>
</dbReference>
<accession>A0A382BRB9</accession>
<sequence>MPDKTWKKIKTELGENIPQHAINTWFEPIRPIILSKNELVVEVPNQFFYEWIESHYKQVIRKATERVSKNGLYVRLTVSNKEQKIEEQEEQNRAAPKENPVSPQLNRGYTFESFIEGANNQFAKSATQAVAEAPGKQAFNPLIIYGGVGLGKTHLLHAIGNRIMETNYSIRVVMATSEKFTLDFVNGLRKNRTVEFARQYRRADVLLIDDIQFFRGKEQTQEQFFHTFNELYQAGKQIVLTADRFPGEMQGLQDRLLSRFQSGLSVDVQPPDFEVRVAILMDKAERNGVELSYDIIEFIATHMKSNIRDLEGTIIRLLARSSLMNQDIDYDLVHEVVKERLGKKPPEDLTIEDIVRKVSQATR</sequence>
<dbReference type="EMBL" id="UINC01031006">
    <property type="protein sequence ID" value="SVB16345.1"/>
    <property type="molecule type" value="Genomic_DNA"/>
</dbReference>
<dbReference type="InterPro" id="IPR024633">
    <property type="entry name" value="DnaA_N_dom"/>
</dbReference>
<comment type="similarity">
    <text evidence="1">Belongs to the DnaA family.</text>
</comment>
<dbReference type="Pfam" id="PF11638">
    <property type="entry name" value="DnaA_N"/>
    <property type="match status" value="1"/>
</dbReference>
<dbReference type="FunFam" id="3.40.50.300:FF:000668">
    <property type="entry name" value="Chromosomal replication initiator protein DnaA"/>
    <property type="match status" value="1"/>
</dbReference>
<protein>
    <recommendedName>
        <fullName evidence="9">AAA+ ATPase domain-containing protein</fullName>
    </recommendedName>
</protein>
<evidence type="ECO:0000256" key="6">
    <source>
        <dbReference type="ARBA" id="ARBA00023121"/>
    </source>
</evidence>
<dbReference type="Gene3D" id="1.10.8.60">
    <property type="match status" value="1"/>
</dbReference>
<dbReference type="InterPro" id="IPR020591">
    <property type="entry name" value="Chromosome_initiator_DnaA-like"/>
</dbReference>
<feature type="compositionally biased region" description="Basic and acidic residues" evidence="8">
    <location>
        <begin position="83"/>
        <end position="96"/>
    </location>
</feature>
<organism evidence="10">
    <name type="scientific">marine metagenome</name>
    <dbReference type="NCBI Taxonomy" id="408172"/>
    <lineage>
        <taxon>unclassified sequences</taxon>
        <taxon>metagenomes</taxon>
        <taxon>ecological metagenomes</taxon>
    </lineage>
</organism>
<dbReference type="InterPro" id="IPR013317">
    <property type="entry name" value="DnaA_dom"/>
</dbReference>
<proteinExistence type="inferred from homology"/>
<dbReference type="GO" id="GO:0006275">
    <property type="term" value="P:regulation of DNA replication"/>
    <property type="evidence" value="ECO:0007669"/>
    <property type="project" value="InterPro"/>
</dbReference>
<evidence type="ECO:0000256" key="2">
    <source>
        <dbReference type="ARBA" id="ARBA00022490"/>
    </source>
</evidence>
<dbReference type="InterPro" id="IPR001957">
    <property type="entry name" value="Chromosome_initiator_DnaA"/>
</dbReference>
<dbReference type="SMART" id="SM00382">
    <property type="entry name" value="AAA"/>
    <property type="match status" value="1"/>
</dbReference>
<reference evidence="10" key="1">
    <citation type="submission" date="2018-05" db="EMBL/GenBank/DDBJ databases">
        <authorList>
            <person name="Lanie J.A."/>
            <person name="Ng W.-L."/>
            <person name="Kazmierczak K.M."/>
            <person name="Andrzejewski T.M."/>
            <person name="Davidsen T.M."/>
            <person name="Wayne K.J."/>
            <person name="Tettelin H."/>
            <person name="Glass J.I."/>
            <person name="Rusch D."/>
            <person name="Podicherti R."/>
            <person name="Tsui H.-C.T."/>
            <person name="Winkler M.E."/>
        </authorList>
    </citation>
    <scope>NUCLEOTIDE SEQUENCE</scope>
</reference>
<keyword evidence="2" id="KW-0963">Cytoplasm</keyword>
<keyword evidence="4" id="KW-0547">Nucleotide-binding</keyword>
<name>A0A382BRB9_9ZZZZ</name>
<evidence type="ECO:0000256" key="4">
    <source>
        <dbReference type="ARBA" id="ARBA00022741"/>
    </source>
</evidence>
<keyword evidence="5" id="KW-0067">ATP-binding</keyword>
<dbReference type="InterPro" id="IPR003593">
    <property type="entry name" value="AAA+_ATPase"/>
</dbReference>
<dbReference type="InterPro" id="IPR038454">
    <property type="entry name" value="DnaA_N_sf"/>
</dbReference>
<keyword evidence="7" id="KW-0238">DNA-binding</keyword>
<dbReference type="AlphaFoldDB" id="A0A382BRB9"/>
<dbReference type="PANTHER" id="PTHR30050">
    <property type="entry name" value="CHROMOSOMAL REPLICATION INITIATOR PROTEIN DNAA"/>
    <property type="match status" value="1"/>
</dbReference>
<feature type="non-terminal residue" evidence="10">
    <location>
        <position position="363"/>
    </location>
</feature>
<evidence type="ECO:0000313" key="10">
    <source>
        <dbReference type="EMBL" id="SVB16345.1"/>
    </source>
</evidence>
<evidence type="ECO:0000256" key="5">
    <source>
        <dbReference type="ARBA" id="ARBA00022840"/>
    </source>
</evidence>
<keyword evidence="6" id="KW-0446">Lipid-binding</keyword>